<sequence length="580" mass="67291">MGQIFITLIISIIILALAVIGVLALYFFFWRPLLELTKTARLARTTKNWKMPNFSRFIFLGPLASEIYKMALGLKSARQSAREEARLKLEKSDTPWTEERLKEFMKSYLKDRNIYMVSSTEPYVHEKKGNKISYRVPASGMVTAVESLMRAAGGVWLAHGRGNADKFTADSNGRIQVPPDDPKYTLRRVWLTEKNEKGFYIGFSNEALWPLFHMVHVRPIFRKEDWQEYRTVNSKFLQILLDEIKNVKNPLIFIQDFHFTVLPKMIKKMRPDAQIAVFWHIPWPSAETFSICPWRKEILEGLLGADLLGFHTQLYANNFIHTVSKEVESLIDTEQDSITKNNHTTYVKAFPISVPFSGEEEKSLDENQARKFLDSLNIKTKYFGIGVERMDYIKGIMERFRGIEFFFESYPNFLNQFTFLQIAPPSREAAQRYRQIAEDVTNEAERINQKFRNAGWQPIVLLKEHHSHEEIYPLYRLADICMVTSLHDGMNLVSKEFVAARNDEAGVLILSQFAGASRELKDAIIINPYNAEETARAMHIALTMPKPEQRMRMKKLRDAVKNYNVYKWSADLIKSIISID</sequence>
<dbReference type="AlphaFoldDB" id="A0A1G2IX39"/>
<dbReference type="PANTHER" id="PTHR10788">
    <property type="entry name" value="TREHALOSE-6-PHOSPHATE SYNTHASE"/>
    <property type="match status" value="1"/>
</dbReference>
<keyword evidence="2" id="KW-1133">Transmembrane helix</keyword>
<dbReference type="GO" id="GO:0005992">
    <property type="term" value="P:trehalose biosynthetic process"/>
    <property type="evidence" value="ECO:0007669"/>
    <property type="project" value="InterPro"/>
</dbReference>
<reference evidence="3 4" key="1">
    <citation type="journal article" date="2016" name="Nat. Commun.">
        <title>Thousands of microbial genomes shed light on interconnected biogeochemical processes in an aquifer system.</title>
        <authorList>
            <person name="Anantharaman K."/>
            <person name="Brown C.T."/>
            <person name="Hug L.A."/>
            <person name="Sharon I."/>
            <person name="Castelle C.J."/>
            <person name="Probst A.J."/>
            <person name="Thomas B.C."/>
            <person name="Singh A."/>
            <person name="Wilkins M.J."/>
            <person name="Karaoz U."/>
            <person name="Brodie E.L."/>
            <person name="Williams K.H."/>
            <person name="Hubbard S.S."/>
            <person name="Banfield J.F."/>
        </authorList>
    </citation>
    <scope>NUCLEOTIDE SEQUENCE [LARGE SCALE GENOMIC DNA]</scope>
</reference>
<dbReference type="InterPro" id="IPR001830">
    <property type="entry name" value="Glyco_trans_20"/>
</dbReference>
<keyword evidence="2" id="KW-0812">Transmembrane</keyword>
<evidence type="ECO:0000313" key="3">
    <source>
        <dbReference type="EMBL" id="OGZ79396.1"/>
    </source>
</evidence>
<gene>
    <name evidence="3" type="ORF">A2358_00320</name>
</gene>
<dbReference type="EMBL" id="MHPJ01000004">
    <property type="protein sequence ID" value="OGZ79396.1"/>
    <property type="molecule type" value="Genomic_DNA"/>
</dbReference>
<proteinExistence type="inferred from homology"/>
<comment type="similarity">
    <text evidence="1">Belongs to the glycosyltransferase 20 family.</text>
</comment>
<dbReference type="Pfam" id="PF00982">
    <property type="entry name" value="Glyco_transf_20"/>
    <property type="match status" value="1"/>
</dbReference>
<evidence type="ECO:0000313" key="4">
    <source>
        <dbReference type="Proteomes" id="UP000178650"/>
    </source>
</evidence>
<organism evidence="3 4">
    <name type="scientific">Candidatus Staskawiczbacteria bacterium RIFOXYB1_FULL_37_44</name>
    <dbReference type="NCBI Taxonomy" id="1802223"/>
    <lineage>
        <taxon>Bacteria</taxon>
        <taxon>Candidatus Staskawicziibacteriota</taxon>
    </lineage>
</organism>
<comment type="caution">
    <text evidence="3">The sequence shown here is derived from an EMBL/GenBank/DDBJ whole genome shotgun (WGS) entry which is preliminary data.</text>
</comment>
<dbReference type="STRING" id="1802223.A2358_00320"/>
<keyword evidence="2" id="KW-0472">Membrane</keyword>
<accession>A0A1G2IX39</accession>
<dbReference type="CDD" id="cd03788">
    <property type="entry name" value="GT20_TPS"/>
    <property type="match status" value="1"/>
</dbReference>
<feature type="transmembrane region" description="Helical" evidence="2">
    <location>
        <begin position="6"/>
        <end position="29"/>
    </location>
</feature>
<evidence type="ECO:0000256" key="2">
    <source>
        <dbReference type="SAM" id="Phobius"/>
    </source>
</evidence>
<dbReference type="SUPFAM" id="SSF53756">
    <property type="entry name" value="UDP-Glycosyltransferase/glycogen phosphorylase"/>
    <property type="match status" value="1"/>
</dbReference>
<dbReference type="Gene3D" id="3.40.50.2000">
    <property type="entry name" value="Glycogen Phosphorylase B"/>
    <property type="match status" value="2"/>
</dbReference>
<evidence type="ECO:0000256" key="1">
    <source>
        <dbReference type="ARBA" id="ARBA00008799"/>
    </source>
</evidence>
<name>A0A1G2IX39_9BACT</name>
<protein>
    <submittedName>
        <fullName evidence="3">Uncharacterized protein</fullName>
    </submittedName>
</protein>
<dbReference type="GO" id="GO:0003825">
    <property type="term" value="F:alpha,alpha-trehalose-phosphate synthase (UDP-forming) activity"/>
    <property type="evidence" value="ECO:0007669"/>
    <property type="project" value="TreeGrafter"/>
</dbReference>
<dbReference type="PANTHER" id="PTHR10788:SF106">
    <property type="entry name" value="BCDNA.GH08860"/>
    <property type="match status" value="1"/>
</dbReference>
<dbReference type="Proteomes" id="UP000178650">
    <property type="component" value="Unassembled WGS sequence"/>
</dbReference>